<sequence>MVENYVIPAINLVVMAITTVLYTLGCVFYGTRKFSKKLHFRFSFSGWIGTLLFFFIYMLGRSVAGSLSAPDYLSALYTPTLIIHMVTATITLILPALLLFIGLKRRKGKTDRSMKKIGIINVILWYITFISGIIIFLCLHIFPK</sequence>
<dbReference type="EMBL" id="LAZR01018932">
    <property type="protein sequence ID" value="KKL94404.1"/>
    <property type="molecule type" value="Genomic_DNA"/>
</dbReference>
<reference evidence="2" key="1">
    <citation type="journal article" date="2015" name="Nature">
        <title>Complex archaea that bridge the gap between prokaryotes and eukaryotes.</title>
        <authorList>
            <person name="Spang A."/>
            <person name="Saw J.H."/>
            <person name="Jorgensen S.L."/>
            <person name="Zaremba-Niedzwiedzka K."/>
            <person name="Martijn J."/>
            <person name="Lind A.E."/>
            <person name="van Eijk R."/>
            <person name="Schleper C."/>
            <person name="Guy L."/>
            <person name="Ettema T.J."/>
        </authorList>
    </citation>
    <scope>NUCLEOTIDE SEQUENCE</scope>
</reference>
<evidence type="ECO:0000313" key="2">
    <source>
        <dbReference type="EMBL" id="KKL94404.1"/>
    </source>
</evidence>
<feature type="transmembrane region" description="Helical" evidence="1">
    <location>
        <begin position="80"/>
        <end position="101"/>
    </location>
</feature>
<keyword evidence="1" id="KW-1133">Transmembrane helix</keyword>
<organism evidence="2">
    <name type="scientific">marine sediment metagenome</name>
    <dbReference type="NCBI Taxonomy" id="412755"/>
    <lineage>
        <taxon>unclassified sequences</taxon>
        <taxon>metagenomes</taxon>
        <taxon>ecological metagenomes</taxon>
    </lineage>
</organism>
<feature type="transmembrane region" description="Helical" evidence="1">
    <location>
        <begin position="6"/>
        <end position="30"/>
    </location>
</feature>
<name>A0A0F9G6I6_9ZZZZ</name>
<feature type="transmembrane region" description="Helical" evidence="1">
    <location>
        <begin position="42"/>
        <end position="60"/>
    </location>
</feature>
<proteinExistence type="predicted"/>
<evidence type="ECO:0000256" key="1">
    <source>
        <dbReference type="SAM" id="Phobius"/>
    </source>
</evidence>
<dbReference type="AlphaFoldDB" id="A0A0F9G6I6"/>
<accession>A0A0F9G6I6</accession>
<feature type="transmembrane region" description="Helical" evidence="1">
    <location>
        <begin position="122"/>
        <end position="142"/>
    </location>
</feature>
<dbReference type="Pfam" id="PF04238">
    <property type="entry name" value="DUF420"/>
    <property type="match status" value="1"/>
</dbReference>
<protein>
    <recommendedName>
        <fullName evidence="3">DUF420 domain-containing protein</fullName>
    </recommendedName>
</protein>
<keyword evidence="1" id="KW-0472">Membrane</keyword>
<comment type="caution">
    <text evidence="2">The sequence shown here is derived from an EMBL/GenBank/DDBJ whole genome shotgun (WGS) entry which is preliminary data.</text>
</comment>
<evidence type="ECO:0008006" key="3">
    <source>
        <dbReference type="Google" id="ProtNLM"/>
    </source>
</evidence>
<gene>
    <name evidence="2" type="ORF">LCGC14_1865010</name>
</gene>
<dbReference type="InterPro" id="IPR007352">
    <property type="entry name" value="DUF420"/>
</dbReference>
<keyword evidence="1" id="KW-0812">Transmembrane</keyword>